<dbReference type="Gene3D" id="1.25.10.10">
    <property type="entry name" value="Leucine-rich Repeat Variant"/>
    <property type="match status" value="1"/>
</dbReference>
<name>A0AAD6ZPS6_9AGAR</name>
<gene>
    <name evidence="1" type="ORF">DFH08DRAFT_965746</name>
</gene>
<comment type="caution">
    <text evidence="1">The sequence shown here is derived from an EMBL/GenBank/DDBJ whole genome shotgun (WGS) entry which is preliminary data.</text>
</comment>
<keyword evidence="2" id="KW-1185">Reference proteome</keyword>
<dbReference type="EMBL" id="JARIHO010000033">
    <property type="protein sequence ID" value="KAJ7333977.1"/>
    <property type="molecule type" value="Genomic_DNA"/>
</dbReference>
<evidence type="ECO:0000313" key="2">
    <source>
        <dbReference type="Proteomes" id="UP001218218"/>
    </source>
</evidence>
<organism evidence="1 2">
    <name type="scientific">Mycena albidolilacea</name>
    <dbReference type="NCBI Taxonomy" id="1033008"/>
    <lineage>
        <taxon>Eukaryota</taxon>
        <taxon>Fungi</taxon>
        <taxon>Dikarya</taxon>
        <taxon>Basidiomycota</taxon>
        <taxon>Agaricomycotina</taxon>
        <taxon>Agaricomycetes</taxon>
        <taxon>Agaricomycetidae</taxon>
        <taxon>Agaricales</taxon>
        <taxon>Marasmiineae</taxon>
        <taxon>Mycenaceae</taxon>
        <taxon>Mycena</taxon>
    </lineage>
</organism>
<evidence type="ECO:0000313" key="1">
    <source>
        <dbReference type="EMBL" id="KAJ7333977.1"/>
    </source>
</evidence>
<dbReference type="InterPro" id="IPR011989">
    <property type="entry name" value="ARM-like"/>
</dbReference>
<protein>
    <submittedName>
        <fullName evidence="1">Uncharacterized protein</fullName>
    </submittedName>
</protein>
<sequence>MFPLTLRRHNRRVALPMMKSADQHLPPEAQGRFFLHSSLPLPLFPLPSLPPAFLPQVRVCVNDAFVAQAAGPEDRARIVDAICADGGEILMHRSQYAVQRCLDTAMGPEEYRQILACMRYVIRPSFPLPCTNTDGLAAQRPHRRPHDTATDHVPQNLKALDCEEEVCLLIVSELFCAAPATTLVNKQASHMWNKRHKSLKGKWAALAYHETGSLVAQHALEKPGESARTGSLTSCSHTAPRYLVRTRRASRAPIASSTVLLEHGSEKHRQMALEHPLTALLEFATNERVRKSVVKALKEGGKETLDRVAQPAKGAGRAIILIASVLLKAKDRCAALYDCIRAHIVALCACKTGYKVIWLFDRMRTYSG</sequence>
<accession>A0AAD6ZPS6</accession>
<proteinExistence type="predicted"/>
<dbReference type="AlphaFoldDB" id="A0AAD6ZPS6"/>
<reference evidence="1" key="1">
    <citation type="submission" date="2023-03" db="EMBL/GenBank/DDBJ databases">
        <title>Massive genome expansion in bonnet fungi (Mycena s.s.) driven by repeated elements and novel gene families across ecological guilds.</title>
        <authorList>
            <consortium name="Lawrence Berkeley National Laboratory"/>
            <person name="Harder C.B."/>
            <person name="Miyauchi S."/>
            <person name="Viragh M."/>
            <person name="Kuo A."/>
            <person name="Thoen E."/>
            <person name="Andreopoulos B."/>
            <person name="Lu D."/>
            <person name="Skrede I."/>
            <person name="Drula E."/>
            <person name="Henrissat B."/>
            <person name="Morin E."/>
            <person name="Kohler A."/>
            <person name="Barry K."/>
            <person name="LaButti K."/>
            <person name="Morin E."/>
            <person name="Salamov A."/>
            <person name="Lipzen A."/>
            <person name="Mereny Z."/>
            <person name="Hegedus B."/>
            <person name="Baldrian P."/>
            <person name="Stursova M."/>
            <person name="Weitz H."/>
            <person name="Taylor A."/>
            <person name="Grigoriev I.V."/>
            <person name="Nagy L.G."/>
            <person name="Martin F."/>
            <person name="Kauserud H."/>
        </authorList>
    </citation>
    <scope>NUCLEOTIDE SEQUENCE</scope>
    <source>
        <strain evidence="1">CBHHK002</strain>
    </source>
</reference>
<dbReference type="Proteomes" id="UP001218218">
    <property type="component" value="Unassembled WGS sequence"/>
</dbReference>